<keyword evidence="2" id="KW-0732">Signal</keyword>
<sequence length="181" mass="19024">MKTTACALGILMLAAAPAAAAPTQEDSGASASAGTQDPAADVTRPPSDPETASSDADTKEDAATNVEDSYPSRDMLDDVQAVIDSVRSKTAMPQDPLSHLSSQGSVHVVPISDLEGNDAYHAQSLTEVLRENAEVIAGIRDQIRLNIFARRALESAGFTAEDILTWETAGTEDVTIIVDDR</sequence>
<evidence type="ECO:0000313" key="4">
    <source>
        <dbReference type="Proteomes" id="UP000649829"/>
    </source>
</evidence>
<gene>
    <name evidence="3" type="ORF">GCM10011534_38620</name>
</gene>
<dbReference type="Proteomes" id="UP000649829">
    <property type="component" value="Unassembled WGS sequence"/>
</dbReference>
<name>A0A917T750_9RHOB</name>
<evidence type="ECO:0000256" key="1">
    <source>
        <dbReference type="SAM" id="MobiDB-lite"/>
    </source>
</evidence>
<feature type="chain" id="PRO_5037369103" description="Secreted protein" evidence="2">
    <location>
        <begin position="21"/>
        <end position="181"/>
    </location>
</feature>
<dbReference type="EMBL" id="BMLF01000004">
    <property type="protein sequence ID" value="GGM12844.1"/>
    <property type="molecule type" value="Genomic_DNA"/>
</dbReference>
<organism evidence="3 4">
    <name type="scientific">Pseudooceanicola nanhaiensis</name>
    <dbReference type="NCBI Taxonomy" id="375761"/>
    <lineage>
        <taxon>Bacteria</taxon>
        <taxon>Pseudomonadati</taxon>
        <taxon>Pseudomonadota</taxon>
        <taxon>Alphaproteobacteria</taxon>
        <taxon>Rhodobacterales</taxon>
        <taxon>Paracoccaceae</taxon>
        <taxon>Pseudooceanicola</taxon>
    </lineage>
</organism>
<reference evidence="3" key="1">
    <citation type="journal article" date="2014" name="Int. J. Syst. Evol. Microbiol.">
        <title>Complete genome sequence of Corynebacterium casei LMG S-19264T (=DSM 44701T), isolated from a smear-ripened cheese.</title>
        <authorList>
            <consortium name="US DOE Joint Genome Institute (JGI-PGF)"/>
            <person name="Walter F."/>
            <person name="Albersmeier A."/>
            <person name="Kalinowski J."/>
            <person name="Ruckert C."/>
        </authorList>
    </citation>
    <scope>NUCLEOTIDE SEQUENCE</scope>
    <source>
        <strain evidence="3">CGMCC 1.6293</strain>
    </source>
</reference>
<evidence type="ECO:0000313" key="3">
    <source>
        <dbReference type="EMBL" id="GGM12844.1"/>
    </source>
</evidence>
<keyword evidence="4" id="KW-1185">Reference proteome</keyword>
<protein>
    <recommendedName>
        <fullName evidence="5">Secreted protein</fullName>
    </recommendedName>
</protein>
<evidence type="ECO:0000256" key="2">
    <source>
        <dbReference type="SAM" id="SignalP"/>
    </source>
</evidence>
<feature type="compositionally biased region" description="Polar residues" evidence="1">
    <location>
        <begin position="24"/>
        <end position="35"/>
    </location>
</feature>
<proteinExistence type="predicted"/>
<feature type="region of interest" description="Disordered" evidence="1">
    <location>
        <begin position="17"/>
        <end position="77"/>
    </location>
</feature>
<comment type="caution">
    <text evidence="3">The sequence shown here is derived from an EMBL/GenBank/DDBJ whole genome shotgun (WGS) entry which is preliminary data.</text>
</comment>
<dbReference type="RefSeq" id="WP_156954773.1">
    <property type="nucleotide sequence ID" value="NZ_BMLF01000004.1"/>
</dbReference>
<reference evidence="3" key="2">
    <citation type="submission" date="2020-09" db="EMBL/GenBank/DDBJ databases">
        <authorList>
            <person name="Sun Q."/>
            <person name="Zhou Y."/>
        </authorList>
    </citation>
    <scope>NUCLEOTIDE SEQUENCE</scope>
    <source>
        <strain evidence="3">CGMCC 1.6293</strain>
    </source>
</reference>
<feature type="signal peptide" evidence="2">
    <location>
        <begin position="1"/>
        <end position="20"/>
    </location>
</feature>
<accession>A0A917T750</accession>
<evidence type="ECO:0008006" key="5">
    <source>
        <dbReference type="Google" id="ProtNLM"/>
    </source>
</evidence>
<dbReference type="AlphaFoldDB" id="A0A917T750"/>